<sequence>MSHMFMLNLNGEMEWETYVDIVLGLQFKSLEVFAWKKERRESKKEFLDLNESPHIESPMYCHELKNDVFVVNRKEELIEKDVEVGDEIHKDVFVVDWKEELIEGDVQVGDEKQVEEDVDIGEERHRNVEDGEVEQEMSDDGMDVNQSDNENIVELDERRLILFIRDLLDEEIYTREECEENMIFNGLNSNLLYADLDNEVDESASDSF</sequence>
<proteinExistence type="predicted"/>
<accession>I1PDA2</accession>
<evidence type="ECO:0000313" key="2">
    <source>
        <dbReference type="Proteomes" id="UP000007306"/>
    </source>
</evidence>
<dbReference type="Gramene" id="ORGLA03G0234800.1">
    <property type="protein sequence ID" value="ORGLA03G0234800.1"/>
    <property type="gene ID" value="ORGLA03G0234800"/>
</dbReference>
<reference evidence="1" key="1">
    <citation type="submission" date="2015-06" db="UniProtKB">
        <authorList>
            <consortium name="EnsemblPlants"/>
        </authorList>
    </citation>
    <scope>IDENTIFICATION</scope>
</reference>
<reference evidence="1 2" key="2">
    <citation type="submission" date="2018-04" db="EMBL/GenBank/DDBJ databases">
        <title>OglaRS2 (Oryza glaberrima Reference Sequence Version 2).</title>
        <authorList>
            <person name="Zhang J."/>
            <person name="Kudrna D."/>
            <person name="Lee S."/>
            <person name="Talag J."/>
            <person name="Rajasekar S."/>
            <person name="Wing R.A."/>
        </authorList>
    </citation>
    <scope>NUCLEOTIDE SEQUENCE [LARGE SCALE GENOMIC DNA]</scope>
    <source>
        <strain evidence="1 2">cv. IRGC 96717</strain>
    </source>
</reference>
<name>I1PDA2_ORYGL</name>
<dbReference type="EnsemblPlants" id="ORGLA03G0234800.1">
    <property type="protein sequence ID" value="ORGLA03G0234800.1"/>
    <property type="gene ID" value="ORGLA03G0234800"/>
</dbReference>
<dbReference type="AlphaFoldDB" id="I1PDA2"/>
<keyword evidence="2" id="KW-1185">Reference proteome</keyword>
<evidence type="ECO:0000313" key="1">
    <source>
        <dbReference type="EnsemblPlants" id="ORGLA03G0234800.1"/>
    </source>
</evidence>
<dbReference type="HOGENOM" id="CLU_1322731_0_0_1"/>
<protein>
    <submittedName>
        <fullName evidence="1">Uncharacterized protein</fullName>
    </submittedName>
</protein>
<dbReference type="Proteomes" id="UP000007306">
    <property type="component" value="Chromosome 3"/>
</dbReference>
<organism evidence="1 2">
    <name type="scientific">Oryza glaberrima</name>
    <name type="common">African rice</name>
    <dbReference type="NCBI Taxonomy" id="4538"/>
    <lineage>
        <taxon>Eukaryota</taxon>
        <taxon>Viridiplantae</taxon>
        <taxon>Streptophyta</taxon>
        <taxon>Embryophyta</taxon>
        <taxon>Tracheophyta</taxon>
        <taxon>Spermatophyta</taxon>
        <taxon>Magnoliopsida</taxon>
        <taxon>Liliopsida</taxon>
        <taxon>Poales</taxon>
        <taxon>Poaceae</taxon>
        <taxon>BOP clade</taxon>
        <taxon>Oryzoideae</taxon>
        <taxon>Oryzeae</taxon>
        <taxon>Oryzinae</taxon>
        <taxon>Oryza</taxon>
    </lineage>
</organism>